<dbReference type="Pfam" id="PF10088">
    <property type="entry name" value="DUF2326"/>
    <property type="match status" value="1"/>
</dbReference>
<dbReference type="Proteomes" id="UP000325333">
    <property type="component" value="Unassembled WGS sequence"/>
</dbReference>
<gene>
    <name evidence="3" type="ORF">FH063_004200</name>
</gene>
<feature type="domain" description="DUF2326" evidence="2">
    <location>
        <begin position="160"/>
        <end position="293"/>
    </location>
</feature>
<keyword evidence="1" id="KW-0175">Coiled coil</keyword>
<dbReference type="AlphaFoldDB" id="A0A5B0KL66"/>
<comment type="caution">
    <text evidence="3">The sequence shown here is derived from an EMBL/GenBank/DDBJ whole genome shotgun (WGS) entry which is preliminary data.</text>
</comment>
<name>A0A5B0KL66_9PROT</name>
<protein>
    <recommendedName>
        <fullName evidence="2">DUF2326 domain-containing protein</fullName>
    </recommendedName>
</protein>
<dbReference type="EMBL" id="VEWN01000025">
    <property type="protein sequence ID" value="KAA1052523.1"/>
    <property type="molecule type" value="Genomic_DNA"/>
</dbReference>
<evidence type="ECO:0000259" key="2">
    <source>
        <dbReference type="Pfam" id="PF10088"/>
    </source>
</evidence>
<dbReference type="RefSeq" id="WP_149651706.1">
    <property type="nucleotide sequence ID" value="NZ_VEWN01000025.1"/>
</dbReference>
<feature type="coiled-coil region" evidence="1">
    <location>
        <begin position="63"/>
        <end position="103"/>
    </location>
</feature>
<dbReference type="InterPro" id="IPR018760">
    <property type="entry name" value="DUF2326"/>
</dbReference>
<accession>A0A5B0KL66</accession>
<evidence type="ECO:0000256" key="1">
    <source>
        <dbReference type="SAM" id="Coils"/>
    </source>
</evidence>
<reference evidence="3 4" key="1">
    <citation type="submission" date="2019-07" db="EMBL/GenBank/DDBJ databases">
        <title>Genome sequencing of the stress-tolerant strain Azospirillum brasilense Az19.</title>
        <authorList>
            <person name="Maroniche G.A."/>
            <person name="Garcia J.E."/>
            <person name="Pagnussat L."/>
            <person name="Amenta M."/>
            <person name="Creus C.M."/>
        </authorList>
    </citation>
    <scope>NUCLEOTIDE SEQUENCE [LARGE SCALE GENOMIC DNA]</scope>
    <source>
        <strain evidence="3 4">Az19</strain>
    </source>
</reference>
<evidence type="ECO:0000313" key="4">
    <source>
        <dbReference type="Proteomes" id="UP000325333"/>
    </source>
</evidence>
<organism evidence="3 4">
    <name type="scientific">Azospirillum argentinense</name>
    <dbReference type="NCBI Taxonomy" id="2970906"/>
    <lineage>
        <taxon>Bacteria</taxon>
        <taxon>Pseudomonadati</taxon>
        <taxon>Pseudomonadota</taxon>
        <taxon>Alphaproteobacteria</taxon>
        <taxon>Rhodospirillales</taxon>
        <taxon>Azospirillaceae</taxon>
        <taxon>Azospirillum</taxon>
    </lineage>
</organism>
<evidence type="ECO:0000313" key="3">
    <source>
        <dbReference type="EMBL" id="KAA1052523.1"/>
    </source>
</evidence>
<proteinExistence type="predicted"/>
<sequence length="297" mass="34888">MAPIAVEPTIDSDEIRDFYNQLRAGLGTSIARELDEVMSFKSKIEQFQRHLLEEKSKVLDVEIRALNKQLGELDRRYANLVRVLDQEGQLRNLRQTYASYQAKSDELGQLKSFFSRHDQLLLDRQTKKSELEAERLKLQASISAASERLRSFERTILDIHQFIQGSRKASFEVRPTTKKNIVDIVLRIDDDGSHSVEREKVFMYDLALMLNDFTKFRHPGLLVHDNIFDVDNDTLRKSLEYLLTRAPFEDDQQYILTLNMDRVEHCRDEAWYDELQHSVAVSFTKNNRFLKTHYQET</sequence>